<dbReference type="PANTHER" id="PTHR22941:SF307">
    <property type="entry name" value="SERPENTINE RECEPTOR, CLASS H"/>
    <property type="match status" value="1"/>
</dbReference>
<dbReference type="EMBL" id="DS268547">
    <property type="protein sequence ID" value="EFO88514.1"/>
    <property type="molecule type" value="Genomic_DNA"/>
</dbReference>
<dbReference type="OMA" id="THWRYIR"/>
<keyword evidence="3" id="KW-1185">Reference proteome</keyword>
<gene>
    <name evidence="2" type="ORF">CRE_13027</name>
</gene>
<accession>E3N7D3</accession>
<dbReference type="AlphaFoldDB" id="E3N7D3"/>
<dbReference type="HOGENOM" id="CLU_042960_1_1_1"/>
<sequence>MTNFLTSPIVYSFICYTIGCFSLPIHLFGGYCILFQTPSSMKSVKFALLNLHFWSCSTDLLFSVILQPFTCFSAPISVSLGLLRFLIVGPNFGVCLMMTSLSLVAVSTIFIFENRFYILFMQQTWWRHFRFLLLLFNCGVVISNLIPPWLEIVKDQDSIREIAFQKTSELVTFDNPKLIFATLENFWISMRGLALLLVFFSQTVTLVILTHVFMKNAVKTSSAEFHKTQKTLLRAIYLQISISFCLIFIPELAAIVVRLFANSIQEAANLTNLFLSIHGASGTIVMLYLYRPYRTFCRKLLNYAICCRKNNKQGFLKHKNLH</sequence>
<dbReference type="Pfam" id="PF10318">
    <property type="entry name" value="7TM_GPCR_Srh"/>
    <property type="match status" value="1"/>
</dbReference>
<feature type="transmembrane region" description="Helical" evidence="1">
    <location>
        <begin position="86"/>
        <end position="111"/>
    </location>
</feature>
<feature type="transmembrane region" description="Helical" evidence="1">
    <location>
        <begin position="273"/>
        <end position="290"/>
    </location>
</feature>
<evidence type="ECO:0000313" key="2">
    <source>
        <dbReference type="EMBL" id="EFO88514.1"/>
    </source>
</evidence>
<keyword evidence="1" id="KW-1133">Transmembrane helix</keyword>
<evidence type="ECO:0000313" key="3">
    <source>
        <dbReference type="Proteomes" id="UP000008281"/>
    </source>
</evidence>
<evidence type="ECO:0000256" key="1">
    <source>
        <dbReference type="SAM" id="Phobius"/>
    </source>
</evidence>
<dbReference type="InterPro" id="IPR019422">
    <property type="entry name" value="7TM_GPCR_serpentine_rcpt_Srh"/>
</dbReference>
<feature type="transmembrane region" description="Helical" evidence="1">
    <location>
        <begin position="6"/>
        <end position="34"/>
    </location>
</feature>
<feature type="transmembrane region" description="Helical" evidence="1">
    <location>
        <begin position="131"/>
        <end position="150"/>
    </location>
</feature>
<evidence type="ECO:0008006" key="4">
    <source>
        <dbReference type="Google" id="ProtNLM"/>
    </source>
</evidence>
<dbReference type="Proteomes" id="UP000008281">
    <property type="component" value="Unassembled WGS sequence"/>
</dbReference>
<feature type="transmembrane region" description="Helical" evidence="1">
    <location>
        <begin position="46"/>
        <end position="66"/>
    </location>
</feature>
<dbReference type="InterPro" id="IPR053220">
    <property type="entry name" value="Nematode_rcpt-like_serp_H"/>
</dbReference>
<dbReference type="PANTHER" id="PTHR22941">
    <property type="entry name" value="SERPENTINE RECEPTOR"/>
    <property type="match status" value="1"/>
</dbReference>
<reference evidence="2" key="1">
    <citation type="submission" date="2007-07" db="EMBL/GenBank/DDBJ databases">
        <title>PCAP assembly of the Caenorhabditis remanei genome.</title>
        <authorList>
            <consortium name="The Caenorhabditis remanei Sequencing Consortium"/>
            <person name="Wilson R.K."/>
        </authorList>
    </citation>
    <scope>NUCLEOTIDE SEQUENCE [LARGE SCALE GENOMIC DNA]</scope>
    <source>
        <strain evidence="2">PB4641</strain>
    </source>
</reference>
<feature type="transmembrane region" description="Helical" evidence="1">
    <location>
        <begin position="193"/>
        <end position="214"/>
    </location>
</feature>
<protein>
    <recommendedName>
        <fullName evidence="4">Serpentine Receptor, class H</fullName>
    </recommendedName>
</protein>
<keyword evidence="1" id="KW-0472">Membrane</keyword>
<name>E3N7D3_CAERE</name>
<organism evidence="3">
    <name type="scientific">Caenorhabditis remanei</name>
    <name type="common">Caenorhabditis vulgaris</name>
    <dbReference type="NCBI Taxonomy" id="31234"/>
    <lineage>
        <taxon>Eukaryota</taxon>
        <taxon>Metazoa</taxon>
        <taxon>Ecdysozoa</taxon>
        <taxon>Nematoda</taxon>
        <taxon>Chromadorea</taxon>
        <taxon>Rhabditida</taxon>
        <taxon>Rhabditina</taxon>
        <taxon>Rhabditomorpha</taxon>
        <taxon>Rhabditoidea</taxon>
        <taxon>Rhabditidae</taxon>
        <taxon>Peloderinae</taxon>
        <taxon>Caenorhabditis</taxon>
    </lineage>
</organism>
<dbReference type="InParanoid" id="E3N7D3"/>
<keyword evidence="1" id="KW-0812">Transmembrane</keyword>
<feature type="transmembrane region" description="Helical" evidence="1">
    <location>
        <begin position="235"/>
        <end position="261"/>
    </location>
</feature>
<proteinExistence type="predicted"/>